<protein>
    <submittedName>
        <fullName evidence="2">Agmatine deiminase</fullName>
        <ecNumber evidence="2">3.5.3.12</ecNumber>
    </submittedName>
</protein>
<proteinExistence type="predicted"/>
<dbReference type="KEGG" id="cak:Caul_4697"/>
<dbReference type="eggNOG" id="COG2957">
    <property type="taxonomic scope" value="Bacteria"/>
</dbReference>
<dbReference type="Pfam" id="PF04371">
    <property type="entry name" value="PAD_porph"/>
    <property type="match status" value="1"/>
</dbReference>
<keyword evidence="1 2" id="KW-0378">Hydrolase</keyword>
<dbReference type="STRING" id="366602.Caul_4697"/>
<sequence length="336" mass="35432">MTPTVPAEWAPHRAMWVGFPSHPELWREDLDQAQQEVADLARALAGPGGERVRLMVVGDEAEAAARALLGDTTVEIVRGQFGDIWLRDTGPIFTETANGAVAAGFLFNGWGGKYQMEGDEIVAEQIAAASGAPLARNGFVLEGGSLDHDGSGTILTTRQCLLNANRNTNWDEATASAALADALGAKKLLWLGDGLLNDHTDGHVDNLARFVAPGVVACPMAFGTDDPNAEVYAATARALAAMTDSRGSPLQVVRIPSPGRILDEDGEIVPASHMNFLIANEAVIVPIYAEESGAFAVEVISGLFPEREVIGLPSTAILTGGGSFHCISQQEPEVRA</sequence>
<dbReference type="GO" id="GO:0004668">
    <property type="term" value="F:protein-arginine deiminase activity"/>
    <property type="evidence" value="ECO:0007669"/>
    <property type="project" value="InterPro"/>
</dbReference>
<dbReference type="HOGENOM" id="CLU_037682_0_0_5"/>
<dbReference type="AlphaFoldDB" id="B0T2Z5"/>
<reference evidence="2" key="1">
    <citation type="submission" date="2008-01" db="EMBL/GenBank/DDBJ databases">
        <title>Complete sequence of chromosome of Caulobacter sp. K31.</title>
        <authorList>
            <consortium name="US DOE Joint Genome Institute"/>
            <person name="Copeland A."/>
            <person name="Lucas S."/>
            <person name="Lapidus A."/>
            <person name="Barry K."/>
            <person name="Glavina del Rio T."/>
            <person name="Dalin E."/>
            <person name="Tice H."/>
            <person name="Pitluck S."/>
            <person name="Bruce D."/>
            <person name="Goodwin L."/>
            <person name="Thompson L.S."/>
            <person name="Brettin T."/>
            <person name="Detter J.C."/>
            <person name="Han C."/>
            <person name="Schmutz J."/>
            <person name="Larimer F."/>
            <person name="Land M."/>
            <person name="Hauser L."/>
            <person name="Kyrpides N."/>
            <person name="Kim E."/>
            <person name="Stephens C."/>
            <person name="Richardson P."/>
        </authorList>
    </citation>
    <scope>NUCLEOTIDE SEQUENCE [LARGE SCALE GENOMIC DNA]</scope>
    <source>
        <strain evidence="2">K31</strain>
    </source>
</reference>
<dbReference type="GO" id="GO:0047632">
    <property type="term" value="F:agmatine deiminase activity"/>
    <property type="evidence" value="ECO:0007669"/>
    <property type="project" value="UniProtKB-EC"/>
</dbReference>
<gene>
    <name evidence="2" type="ordered locus">Caul_4697</name>
</gene>
<name>B0T2Z5_CAUSK</name>
<dbReference type="Gene3D" id="3.75.10.10">
    <property type="entry name" value="L-arginine/glycine Amidinotransferase, Chain A"/>
    <property type="match status" value="1"/>
</dbReference>
<evidence type="ECO:0000313" key="2">
    <source>
        <dbReference type="EMBL" id="ABZ73817.1"/>
    </source>
</evidence>
<dbReference type="GO" id="GO:0009446">
    <property type="term" value="P:putrescine biosynthetic process"/>
    <property type="evidence" value="ECO:0007669"/>
    <property type="project" value="InterPro"/>
</dbReference>
<dbReference type="OrthoDB" id="9808013at2"/>
<dbReference type="EMBL" id="CP000927">
    <property type="protein sequence ID" value="ABZ73817.1"/>
    <property type="molecule type" value="Genomic_DNA"/>
</dbReference>
<dbReference type="SUPFAM" id="SSF55909">
    <property type="entry name" value="Pentein"/>
    <property type="match status" value="1"/>
</dbReference>
<dbReference type="PANTHER" id="PTHR31377">
    <property type="entry name" value="AGMATINE DEIMINASE-RELATED"/>
    <property type="match status" value="1"/>
</dbReference>
<evidence type="ECO:0000256" key="1">
    <source>
        <dbReference type="ARBA" id="ARBA00022801"/>
    </source>
</evidence>
<dbReference type="InterPro" id="IPR007466">
    <property type="entry name" value="Peptidyl-Arg-deiminase_porph"/>
</dbReference>
<accession>B0T2Z5</accession>
<organism evidence="2">
    <name type="scientific">Caulobacter sp. (strain K31)</name>
    <dbReference type="NCBI Taxonomy" id="366602"/>
    <lineage>
        <taxon>Bacteria</taxon>
        <taxon>Pseudomonadati</taxon>
        <taxon>Pseudomonadota</taxon>
        <taxon>Alphaproteobacteria</taxon>
        <taxon>Caulobacterales</taxon>
        <taxon>Caulobacteraceae</taxon>
        <taxon>Caulobacter</taxon>
    </lineage>
</organism>
<dbReference type="PANTHER" id="PTHR31377:SF0">
    <property type="entry name" value="AGMATINE DEIMINASE-RELATED"/>
    <property type="match status" value="1"/>
</dbReference>
<dbReference type="EC" id="3.5.3.12" evidence="2"/>